<reference evidence="13" key="1">
    <citation type="submission" date="2022-12" db="EMBL/GenBank/DDBJ databases">
        <title>Chromosome-level genome assembly of the bean flower thrips Megalurothrips usitatus.</title>
        <authorList>
            <person name="Ma L."/>
            <person name="Liu Q."/>
            <person name="Li H."/>
            <person name="Cai W."/>
        </authorList>
    </citation>
    <scope>NUCLEOTIDE SEQUENCE</scope>
    <source>
        <strain evidence="13">Cailab_2022a</strain>
    </source>
</reference>
<evidence type="ECO:0000256" key="7">
    <source>
        <dbReference type="ARBA" id="ARBA00022989"/>
    </source>
</evidence>
<keyword evidence="7 11" id="KW-1133">Transmembrane helix</keyword>
<evidence type="ECO:0000256" key="9">
    <source>
        <dbReference type="ARBA" id="ARBA00023180"/>
    </source>
</evidence>
<evidence type="ECO:0000256" key="3">
    <source>
        <dbReference type="ARBA" id="ARBA00022676"/>
    </source>
</evidence>
<dbReference type="Gene3D" id="3.40.50.2000">
    <property type="entry name" value="Glycogen Phosphorylase B"/>
    <property type="match status" value="1"/>
</dbReference>
<dbReference type="GO" id="GO:0008194">
    <property type="term" value="F:UDP-glycosyltransferase activity"/>
    <property type="evidence" value="ECO:0007669"/>
    <property type="project" value="InterPro"/>
</dbReference>
<evidence type="ECO:0000313" key="14">
    <source>
        <dbReference type="Proteomes" id="UP001075354"/>
    </source>
</evidence>
<evidence type="ECO:0000256" key="2">
    <source>
        <dbReference type="ARBA" id="ARBA00009995"/>
    </source>
</evidence>
<evidence type="ECO:0000256" key="1">
    <source>
        <dbReference type="ARBA" id="ARBA00004240"/>
    </source>
</evidence>
<comment type="subcellular location">
    <subcellularLocation>
        <location evidence="10">Endomembrane system</location>
        <topology evidence="10">Single-pass type I membrane protein</topology>
    </subcellularLocation>
    <subcellularLocation>
        <location evidence="1">Endoplasmic reticulum</location>
    </subcellularLocation>
</comment>
<comment type="caution">
    <text evidence="13">The sequence shown here is derived from an EMBL/GenBank/DDBJ whole genome shotgun (WGS) entry which is preliminary data.</text>
</comment>
<dbReference type="PROSITE" id="PS51257">
    <property type="entry name" value="PROKAR_LIPOPROTEIN"/>
    <property type="match status" value="1"/>
</dbReference>
<evidence type="ECO:0000256" key="10">
    <source>
        <dbReference type="ARBA" id="ARBA00046288"/>
    </source>
</evidence>
<keyword evidence="8 11" id="KW-0472">Membrane</keyword>
<feature type="signal peptide" evidence="12">
    <location>
        <begin position="1"/>
        <end position="22"/>
    </location>
</feature>
<evidence type="ECO:0000256" key="5">
    <source>
        <dbReference type="ARBA" id="ARBA00022692"/>
    </source>
</evidence>
<dbReference type="Pfam" id="PF00201">
    <property type="entry name" value="UDPGT"/>
    <property type="match status" value="1"/>
</dbReference>
<dbReference type="CDD" id="cd03784">
    <property type="entry name" value="GT1_Gtf-like"/>
    <property type="match status" value="1"/>
</dbReference>
<dbReference type="PANTHER" id="PTHR48043:SF159">
    <property type="entry name" value="EG:EG0003.4 PROTEIN-RELATED"/>
    <property type="match status" value="1"/>
</dbReference>
<dbReference type="InterPro" id="IPR002213">
    <property type="entry name" value="UDP_glucos_trans"/>
</dbReference>
<keyword evidence="5 11" id="KW-0812">Transmembrane</keyword>
<accession>A0AAV7XMD2</accession>
<keyword evidence="6" id="KW-0256">Endoplasmic reticulum</keyword>
<feature type="transmembrane region" description="Helical" evidence="11">
    <location>
        <begin position="477"/>
        <end position="501"/>
    </location>
</feature>
<keyword evidence="12" id="KW-0732">Signal</keyword>
<name>A0AAV7XMD2_9NEOP</name>
<keyword evidence="14" id="KW-1185">Reference proteome</keyword>
<sequence>MMWRAWLPGILAAMMACSGSSALHVLLVSTLPSHSHYILANTLAIGLLGRGHHVTELVLQQPAALHPNRTSFVMQTRAYDVDPETPISTSVLQEVPLFYGFGRETTRQALESPAFQNLVNHLRDKQPHFDVFVLDYLLQEPLIGLNDLIGRRPVVILAPFNMPEAVLELMGCPYWPSLLPYGGVGVHDGQPMNLAERVMSAFKWAAYKSYFHWTYRPWVQEAMVNAFPGVPPLEVLLQDVAVSLVNTVPVLNGGMPLVPGVVEVGGLQAKPASLVPDDIRGWLDNATHGFVFMSFGSNVKSASMSGEKKGAILGALGRLQQRVLWKYEGADILDVLPPNVRVSKWLPQNDILGHPNIVCFVSHNGGLSSQEAAYHGVPVLGVPFFFDHVGYAEKFERLGVGRRLRYSDITESTFHDALVSIIHDPRYRERMQRLRQLMCDQKEPPLERALWWVEHVARTAGAPHLRSPALRLHWYELWMLDLLAGAAIALLAVLVAICALWRLCARPVSGPGTAAGLKVKVG</sequence>
<dbReference type="Proteomes" id="UP001075354">
    <property type="component" value="Chromosome 9"/>
</dbReference>
<gene>
    <name evidence="13" type="ORF">ONE63_011069</name>
</gene>
<evidence type="ECO:0000256" key="4">
    <source>
        <dbReference type="ARBA" id="ARBA00022679"/>
    </source>
</evidence>
<feature type="chain" id="PRO_5043698134" evidence="12">
    <location>
        <begin position="23"/>
        <end position="522"/>
    </location>
</feature>
<keyword evidence="4" id="KW-0808">Transferase</keyword>
<evidence type="ECO:0000256" key="11">
    <source>
        <dbReference type="SAM" id="Phobius"/>
    </source>
</evidence>
<evidence type="ECO:0000313" key="13">
    <source>
        <dbReference type="EMBL" id="KAJ1524583.1"/>
    </source>
</evidence>
<dbReference type="AlphaFoldDB" id="A0AAV7XMD2"/>
<organism evidence="13 14">
    <name type="scientific">Megalurothrips usitatus</name>
    <name type="common">bean blossom thrips</name>
    <dbReference type="NCBI Taxonomy" id="439358"/>
    <lineage>
        <taxon>Eukaryota</taxon>
        <taxon>Metazoa</taxon>
        <taxon>Ecdysozoa</taxon>
        <taxon>Arthropoda</taxon>
        <taxon>Hexapoda</taxon>
        <taxon>Insecta</taxon>
        <taxon>Pterygota</taxon>
        <taxon>Neoptera</taxon>
        <taxon>Paraneoptera</taxon>
        <taxon>Thysanoptera</taxon>
        <taxon>Terebrantia</taxon>
        <taxon>Thripoidea</taxon>
        <taxon>Thripidae</taxon>
        <taxon>Megalurothrips</taxon>
    </lineage>
</organism>
<evidence type="ECO:0000256" key="12">
    <source>
        <dbReference type="SAM" id="SignalP"/>
    </source>
</evidence>
<dbReference type="SUPFAM" id="SSF53756">
    <property type="entry name" value="UDP-Glycosyltransferase/glycogen phosphorylase"/>
    <property type="match status" value="1"/>
</dbReference>
<keyword evidence="9" id="KW-0325">Glycoprotein</keyword>
<protein>
    <submittedName>
        <fullName evidence="13">Uncharacterized protein</fullName>
    </submittedName>
</protein>
<keyword evidence="3" id="KW-0328">Glycosyltransferase</keyword>
<dbReference type="GO" id="GO:0005783">
    <property type="term" value="C:endoplasmic reticulum"/>
    <property type="evidence" value="ECO:0007669"/>
    <property type="project" value="UniProtKB-SubCell"/>
</dbReference>
<evidence type="ECO:0000256" key="6">
    <source>
        <dbReference type="ARBA" id="ARBA00022824"/>
    </source>
</evidence>
<dbReference type="FunFam" id="3.40.50.2000:FF:000050">
    <property type="entry name" value="UDP-glucuronosyltransferase"/>
    <property type="match status" value="1"/>
</dbReference>
<dbReference type="EMBL" id="JAPTSV010000009">
    <property type="protein sequence ID" value="KAJ1524583.1"/>
    <property type="molecule type" value="Genomic_DNA"/>
</dbReference>
<dbReference type="PANTHER" id="PTHR48043">
    <property type="entry name" value="EG:EG0003.4 PROTEIN-RELATED"/>
    <property type="match status" value="1"/>
</dbReference>
<comment type="similarity">
    <text evidence="2">Belongs to the UDP-glycosyltransferase family.</text>
</comment>
<proteinExistence type="inferred from homology"/>
<evidence type="ECO:0000256" key="8">
    <source>
        <dbReference type="ARBA" id="ARBA00023136"/>
    </source>
</evidence>
<dbReference type="InterPro" id="IPR050271">
    <property type="entry name" value="UDP-glycosyltransferase"/>
</dbReference>